<dbReference type="SUPFAM" id="SSF75169">
    <property type="entry name" value="DsrEFH-like"/>
    <property type="match status" value="1"/>
</dbReference>
<dbReference type="EMBL" id="CP029289">
    <property type="protein sequence ID" value="AWR94899.1"/>
    <property type="molecule type" value="Genomic_DNA"/>
</dbReference>
<dbReference type="OrthoDB" id="25864at2157"/>
<dbReference type="InterPro" id="IPR027396">
    <property type="entry name" value="DsrEFH-like"/>
</dbReference>
<dbReference type="RefSeq" id="WP_110270780.1">
    <property type="nucleotide sequence ID" value="NZ_CP029289.2"/>
</dbReference>
<gene>
    <name evidence="1" type="ORF">DFR85_10100</name>
</gene>
<dbReference type="PANTHER" id="PTHR34655:SF3">
    <property type="match status" value="1"/>
</dbReference>
<dbReference type="AlphaFoldDB" id="A0A2U9IFV6"/>
<keyword evidence="2" id="KW-1185">Reference proteome</keyword>
<dbReference type="Proteomes" id="UP000248044">
    <property type="component" value="Chromosome"/>
</dbReference>
<proteinExistence type="predicted"/>
<dbReference type="Gene3D" id="3.40.1260.10">
    <property type="entry name" value="DsrEFH-like"/>
    <property type="match status" value="2"/>
</dbReference>
<evidence type="ECO:0000313" key="2">
    <source>
        <dbReference type="Proteomes" id="UP000248044"/>
    </source>
</evidence>
<accession>A0A2U9IFV6</accession>
<sequence length="133" mass="14830">MPKLTILVSDNSFEKFYHALVLAIDGRALNWTVKCFVTSQAVILFTKKVRGRAKLSIGFFANLYTKYKMKKVGVRETEKLLNDAIKEGVEFYVDEAGLKIAGFSKEDLMDGVKLSGAVTFLLEAKDSDIVISI</sequence>
<reference evidence="1 2" key="1">
    <citation type="submission" date="2018-05" db="EMBL/GenBank/DDBJ databases">
        <title>Complete Genome Sequences of Extremely Thermoacidophilic, Metal-Mobilizing Type-Strain Members of the Archaeal Family Sulfolobaceae: Acidianus brierleyi DSM-1651T, Acidianus sulfidivorans DSM-18786T, Metallosphaera hakonensis DSM-7519T, and Metallosphaera prunae DSM-10039T.</title>
        <authorList>
            <person name="Counts J.A."/>
            <person name="Kelly R.M."/>
        </authorList>
    </citation>
    <scope>NUCLEOTIDE SEQUENCE [LARGE SCALE GENOMIC DNA]</scope>
    <source>
        <strain evidence="1 2">DSM 1651</strain>
    </source>
</reference>
<dbReference type="Pfam" id="PF13686">
    <property type="entry name" value="DrsE_2"/>
    <property type="match status" value="1"/>
</dbReference>
<dbReference type="PANTHER" id="PTHR34655">
    <property type="entry name" value="CONSERVED WITHIN P. AEROPHILUM"/>
    <property type="match status" value="1"/>
</dbReference>
<dbReference type="InterPro" id="IPR032836">
    <property type="entry name" value="DsrE2-like"/>
</dbReference>
<protein>
    <submittedName>
        <fullName evidence="1">Peroxiredoxin</fullName>
    </submittedName>
</protein>
<organism evidence="1 2">
    <name type="scientific">Acidianus brierleyi</name>
    <dbReference type="NCBI Taxonomy" id="41673"/>
    <lineage>
        <taxon>Archaea</taxon>
        <taxon>Thermoproteota</taxon>
        <taxon>Thermoprotei</taxon>
        <taxon>Sulfolobales</taxon>
        <taxon>Sulfolobaceae</taxon>
        <taxon>Acidianus</taxon>
    </lineage>
</organism>
<evidence type="ECO:0000313" key="1">
    <source>
        <dbReference type="EMBL" id="AWR94899.1"/>
    </source>
</evidence>
<name>A0A2U9IFV6_9CREN</name>
<dbReference type="GeneID" id="36832510"/>
<dbReference type="KEGG" id="abri:DFR85_10100"/>